<keyword evidence="1" id="KW-1133">Transmembrane helix</keyword>
<evidence type="ECO:0000256" key="1">
    <source>
        <dbReference type="SAM" id="Phobius"/>
    </source>
</evidence>
<dbReference type="Proteomes" id="UP001354709">
    <property type="component" value="Unassembled WGS sequence"/>
</dbReference>
<evidence type="ECO:0000313" key="4">
    <source>
        <dbReference type="Proteomes" id="UP001354709"/>
    </source>
</evidence>
<evidence type="ECO:0000259" key="2">
    <source>
        <dbReference type="Pfam" id="PF20182"/>
    </source>
</evidence>
<keyword evidence="4" id="KW-1185">Reference proteome</keyword>
<dbReference type="InterPro" id="IPR050039">
    <property type="entry name" value="MAB_1171c-like"/>
</dbReference>
<reference evidence="3 4" key="1">
    <citation type="submission" date="2023-11" db="EMBL/GenBank/DDBJ databases">
        <title>30 novel species of actinomycetes from the DSMZ collection.</title>
        <authorList>
            <person name="Nouioui I."/>
        </authorList>
    </citation>
    <scope>NUCLEOTIDE SEQUENCE [LARGE SCALE GENOMIC DNA]</scope>
    <source>
        <strain evidence="3 4">DSM 41524</strain>
    </source>
</reference>
<dbReference type="Pfam" id="PF20182">
    <property type="entry name" value="DUF6545"/>
    <property type="match status" value="1"/>
</dbReference>
<name>A0ABU7QD47_9ACTN</name>
<proteinExistence type="predicted"/>
<keyword evidence="1" id="KW-0812">Transmembrane</keyword>
<feature type="transmembrane region" description="Helical" evidence="1">
    <location>
        <begin position="6"/>
        <end position="27"/>
    </location>
</feature>
<feature type="domain" description="DUF6545" evidence="2">
    <location>
        <begin position="244"/>
        <end position="374"/>
    </location>
</feature>
<feature type="transmembrane region" description="Helical" evidence="1">
    <location>
        <begin position="103"/>
        <end position="121"/>
    </location>
</feature>
<feature type="transmembrane region" description="Helical" evidence="1">
    <location>
        <begin position="141"/>
        <end position="165"/>
    </location>
</feature>
<dbReference type="NCBIfam" id="NF042915">
    <property type="entry name" value="MAB_1171c_fam"/>
    <property type="match status" value="1"/>
</dbReference>
<organism evidence="3 4">
    <name type="scientific">Streptomyces asiaticus subsp. ignotus</name>
    <dbReference type="NCBI Taxonomy" id="3098222"/>
    <lineage>
        <taxon>Bacteria</taxon>
        <taxon>Bacillati</taxon>
        <taxon>Actinomycetota</taxon>
        <taxon>Actinomycetes</taxon>
        <taxon>Kitasatosporales</taxon>
        <taxon>Streptomycetaceae</taxon>
        <taxon>Streptomyces</taxon>
        <taxon>Streptomyces violaceusniger group</taxon>
    </lineage>
</organism>
<gene>
    <name evidence="3" type="ORF">V2J94_47320</name>
</gene>
<comment type="caution">
    <text evidence="3">The sequence shown here is derived from an EMBL/GenBank/DDBJ whole genome shotgun (WGS) entry which is preliminary data.</text>
</comment>
<dbReference type="EMBL" id="JAZBJO010000073">
    <property type="protein sequence ID" value="MEE4599324.1"/>
    <property type="molecule type" value="Genomic_DNA"/>
</dbReference>
<evidence type="ECO:0000313" key="3">
    <source>
        <dbReference type="EMBL" id="MEE4599324.1"/>
    </source>
</evidence>
<keyword evidence="1" id="KW-0472">Membrane</keyword>
<feature type="transmembrane region" description="Helical" evidence="1">
    <location>
        <begin position="177"/>
        <end position="196"/>
    </location>
</feature>
<feature type="transmembrane region" description="Helical" evidence="1">
    <location>
        <begin position="39"/>
        <end position="59"/>
    </location>
</feature>
<dbReference type="InterPro" id="IPR046675">
    <property type="entry name" value="DUF6545"/>
</dbReference>
<accession>A0ABU7QD47</accession>
<dbReference type="RefSeq" id="WP_330816604.1">
    <property type="nucleotide sequence ID" value="NZ_JAZBJO010000073.1"/>
</dbReference>
<feature type="transmembrane region" description="Helical" evidence="1">
    <location>
        <begin position="71"/>
        <end position="91"/>
    </location>
</feature>
<protein>
    <submittedName>
        <fullName evidence="3">MAB_1171c family putative transporter</fullName>
    </submittedName>
</protein>
<sequence length="389" mass="41531">MTDGALALGVSFQLPSVLLLWVAVLLRSPSGLRSAPQRGVWLAVATAAVAMTLDLPSVIDAATRHSGAHLVALARNIFGVLSAGAVLYFVVQATANVHRLKTVLALAVGSVLAVLLSLGLAGGPHPRIGIPDTGPPAPSLFYWLVLIGMHLGANTICVLMCLRYSTTSESRSLTMSLRLFGLGTALVGVYWLGYLVRVTTGGRWPLPWLPLLMDLHGVLRAMAILVPTYAMLRRGVSDIATAWLLWPMWNDLVTAVPHVALVKPRHRVWDVLYPQVPYHVLAYRRIIETRDAILALIDHGSPSHAYPSPGSPPGYEAAADLEATALAGVVKSARTAKLQGAPPQQHTVCFSSVGSTDLAGERAFLLRLAKAYRSDSPRLDADPAHSGES</sequence>